<gene>
    <name evidence="1" type="ORF">GMARGA_LOCUS26313</name>
</gene>
<evidence type="ECO:0000313" key="2">
    <source>
        <dbReference type="Proteomes" id="UP000789901"/>
    </source>
</evidence>
<accession>A0ABN7W3W8</accession>
<reference evidence="1 2" key="1">
    <citation type="submission" date="2021-06" db="EMBL/GenBank/DDBJ databases">
        <authorList>
            <person name="Kallberg Y."/>
            <person name="Tangrot J."/>
            <person name="Rosling A."/>
        </authorList>
    </citation>
    <scope>NUCLEOTIDE SEQUENCE [LARGE SCALE GENOMIC DNA]</scope>
    <source>
        <strain evidence="1 2">120-4 pot B 10/14</strain>
    </source>
</reference>
<keyword evidence="2" id="KW-1185">Reference proteome</keyword>
<dbReference type="EMBL" id="CAJVQB010030414">
    <property type="protein sequence ID" value="CAG8815518.1"/>
    <property type="molecule type" value="Genomic_DNA"/>
</dbReference>
<protein>
    <submittedName>
        <fullName evidence="1">40023_t:CDS:1</fullName>
    </submittedName>
</protein>
<sequence>MIMEVLVEHDRLKNWEKLKEGEVIVDENKENQPIIGRVMTKRTYITDIICYESTSKNEKQTEKRNSNKKSADRKKEIRVVIEEPSLVLIDRIVEGQEKRRKLKAALVENWEENIFSSTEQGIRGTFWGQQNKRADRIAKEEGKVDVPTRVKRVMTEATRAEWTFNQGLYDEIHQKQVWIKKEEEILKSIKEELKQKDKIALGLNKLREVFMPRDIKEYKEQHI</sequence>
<proteinExistence type="predicted"/>
<evidence type="ECO:0000313" key="1">
    <source>
        <dbReference type="EMBL" id="CAG8815518.1"/>
    </source>
</evidence>
<dbReference type="Proteomes" id="UP000789901">
    <property type="component" value="Unassembled WGS sequence"/>
</dbReference>
<name>A0ABN7W3W8_GIGMA</name>
<organism evidence="1 2">
    <name type="scientific">Gigaspora margarita</name>
    <dbReference type="NCBI Taxonomy" id="4874"/>
    <lineage>
        <taxon>Eukaryota</taxon>
        <taxon>Fungi</taxon>
        <taxon>Fungi incertae sedis</taxon>
        <taxon>Mucoromycota</taxon>
        <taxon>Glomeromycotina</taxon>
        <taxon>Glomeromycetes</taxon>
        <taxon>Diversisporales</taxon>
        <taxon>Gigasporaceae</taxon>
        <taxon>Gigaspora</taxon>
    </lineage>
</organism>
<comment type="caution">
    <text evidence="1">The sequence shown here is derived from an EMBL/GenBank/DDBJ whole genome shotgun (WGS) entry which is preliminary data.</text>
</comment>
<feature type="non-terminal residue" evidence="1">
    <location>
        <position position="223"/>
    </location>
</feature>